<accession>A0ABS7A146</accession>
<gene>
    <name evidence="1" type="ORF">KZX47_12795</name>
</gene>
<keyword evidence="2" id="KW-1185">Reference proteome</keyword>
<dbReference type="Proteomes" id="UP000724268">
    <property type="component" value="Unassembled WGS sequence"/>
</dbReference>
<protein>
    <submittedName>
        <fullName evidence="1">Uncharacterized protein</fullName>
    </submittedName>
</protein>
<comment type="caution">
    <text evidence="1">The sequence shown here is derived from an EMBL/GenBank/DDBJ whole genome shotgun (WGS) entry which is preliminary data.</text>
</comment>
<proteinExistence type="predicted"/>
<evidence type="ECO:0000313" key="1">
    <source>
        <dbReference type="EMBL" id="MBW6396022.1"/>
    </source>
</evidence>
<reference evidence="1 2" key="1">
    <citation type="submission" date="2021-07" db="EMBL/GenBank/DDBJ databases">
        <title>Thermus aquaticus gen. n. and sp. n., a nonsporulating extreme thermophile.</title>
        <authorList>
            <person name="Hu C.-J."/>
            <person name="Li W.-J."/>
            <person name="Xian W.-D."/>
        </authorList>
    </citation>
    <scope>NUCLEOTIDE SEQUENCE [LARGE SCALE GENOMIC DNA]</scope>
    <source>
        <strain evidence="1 2">SYSU G05001</strain>
    </source>
</reference>
<dbReference type="RefSeq" id="WP_219760477.1">
    <property type="nucleotide sequence ID" value="NZ_JAHXRS010000029.1"/>
</dbReference>
<name>A0ABS7A146_9DEIN</name>
<sequence>MAAPTREHRQRLQEAAYLLRIREGGKPHPVPGHPVAGRDGVFPLPLPPQAVRGEQPARLGYMPARAWAVVDVQGLEAPTWEIEGQFLLTPRSVRGVRLDAYGWTRALEEFVRYFLEENRQRGQAKKPLLTLEWHDFYRDEHWEVAPRLVPLAAQSAAQPLVERWSLRLQGVKPVGAPPKPEDRVKQSLFEADPNRLVAEVCPVEGGYAAA</sequence>
<evidence type="ECO:0000313" key="2">
    <source>
        <dbReference type="Proteomes" id="UP000724268"/>
    </source>
</evidence>
<dbReference type="EMBL" id="JAHXRS010000029">
    <property type="protein sequence ID" value="MBW6396022.1"/>
    <property type="molecule type" value="Genomic_DNA"/>
</dbReference>
<organism evidence="1 2">
    <name type="scientific">Thermus brevis</name>
    <dbReference type="NCBI Taxonomy" id="2862456"/>
    <lineage>
        <taxon>Bacteria</taxon>
        <taxon>Thermotogati</taxon>
        <taxon>Deinococcota</taxon>
        <taxon>Deinococci</taxon>
        <taxon>Thermales</taxon>
        <taxon>Thermaceae</taxon>
        <taxon>Thermus</taxon>
    </lineage>
</organism>